<gene>
    <name evidence="1" type="ORF">CLHOM_02550</name>
</gene>
<sequence length="168" mass="18368">MLFYKSNNTLQVGMSMSAVFDNARANTPEPMPQLESCNKKIYVYQNEMKFIDIKSERENLSAFGLITCASVVFASVGNEDPAIVCVYHAPSGVLSNNIIQDAVTGLGNPNLNNLYVIYAINNKKDENYIAEAGKLITFGIPNDNIVFIEQINSSCFGINSHGQVGVFG</sequence>
<protein>
    <submittedName>
        <fullName evidence="1">Uncharacterized protein</fullName>
    </submittedName>
</protein>
<comment type="caution">
    <text evidence="1">The sequence shown here is derived from an EMBL/GenBank/DDBJ whole genome shotgun (WGS) entry which is preliminary data.</text>
</comment>
<organism evidence="1 2">
    <name type="scientific">Clostridium homopropionicum DSM 5847</name>
    <dbReference type="NCBI Taxonomy" id="1121318"/>
    <lineage>
        <taxon>Bacteria</taxon>
        <taxon>Bacillati</taxon>
        <taxon>Bacillota</taxon>
        <taxon>Clostridia</taxon>
        <taxon>Eubacteriales</taxon>
        <taxon>Clostridiaceae</taxon>
        <taxon>Clostridium</taxon>
    </lineage>
</organism>
<dbReference type="AlphaFoldDB" id="A0A0L6ZEX7"/>
<dbReference type="RefSeq" id="WP_052219861.1">
    <property type="nucleotide sequence ID" value="NZ_LHUR01000009.1"/>
</dbReference>
<name>A0A0L6ZEX7_9CLOT</name>
<evidence type="ECO:0000313" key="1">
    <source>
        <dbReference type="EMBL" id="KOA21328.1"/>
    </source>
</evidence>
<accession>A0A0L6ZEX7</accession>
<reference evidence="2" key="1">
    <citation type="submission" date="2015-08" db="EMBL/GenBank/DDBJ databases">
        <title>Genome sequence of the strict anaerobe Clostridium homopropionicum LuHBu1 (DSM 5847T).</title>
        <authorList>
            <person name="Poehlein A."/>
            <person name="Beck M."/>
            <person name="Schiel-Bengelsdorf B."/>
            <person name="Bengelsdorf F.R."/>
            <person name="Daniel R."/>
            <person name="Duerre P."/>
        </authorList>
    </citation>
    <scope>NUCLEOTIDE SEQUENCE [LARGE SCALE GENOMIC DNA]</scope>
    <source>
        <strain evidence="2">DSM 5847</strain>
    </source>
</reference>
<dbReference type="PATRIC" id="fig|1121318.3.peg.254"/>
<dbReference type="STRING" id="36844.SAMN04488501_12719"/>
<evidence type="ECO:0000313" key="2">
    <source>
        <dbReference type="Proteomes" id="UP000037043"/>
    </source>
</evidence>
<dbReference type="Proteomes" id="UP000037043">
    <property type="component" value="Unassembled WGS sequence"/>
</dbReference>
<keyword evidence="2" id="KW-1185">Reference proteome</keyword>
<proteinExistence type="predicted"/>
<dbReference type="EMBL" id="LHUR01000009">
    <property type="protein sequence ID" value="KOA21328.1"/>
    <property type="molecule type" value="Genomic_DNA"/>
</dbReference>